<dbReference type="Proteomes" id="UP000770717">
    <property type="component" value="Unassembled WGS sequence"/>
</dbReference>
<evidence type="ECO:0000256" key="2">
    <source>
        <dbReference type="ARBA" id="ARBA00022980"/>
    </source>
</evidence>
<gene>
    <name evidence="6" type="ORF">GDO78_006729</name>
</gene>
<comment type="caution">
    <text evidence="6">The sequence shown here is derived from an EMBL/GenBank/DDBJ whole genome shotgun (WGS) entry which is preliminary data.</text>
</comment>
<keyword evidence="3" id="KW-0687">Ribonucleoprotein</keyword>
<comment type="similarity">
    <text evidence="1">Belongs to the bacterial ribosomal protein bL34 family.</text>
</comment>
<dbReference type="PANTHER" id="PTHR14503">
    <property type="entry name" value="MITOCHONDRIAL RIBOSOMAL PROTEIN 34 FAMILY MEMBER"/>
    <property type="match status" value="1"/>
</dbReference>
<sequence>MRRAYDARSVYGACAAAAEVTGNMAVWGSLGRLIWLRPSVAAACAPHRTLISAFRNSNQTDVPSSGCGILSRTLPTNWSLLSVRTKTRGMEYQPSFTKRRRTHGWIRRISTKGGIEVILRRMLKGRKSLTVDRTEADYNRSRFY</sequence>
<dbReference type="Pfam" id="PF00468">
    <property type="entry name" value="Ribosomal_L34"/>
    <property type="match status" value="1"/>
</dbReference>
<organism evidence="6 7">
    <name type="scientific">Eleutherodactylus coqui</name>
    <name type="common">Puerto Rican coqui</name>
    <dbReference type="NCBI Taxonomy" id="57060"/>
    <lineage>
        <taxon>Eukaryota</taxon>
        <taxon>Metazoa</taxon>
        <taxon>Chordata</taxon>
        <taxon>Craniata</taxon>
        <taxon>Vertebrata</taxon>
        <taxon>Euteleostomi</taxon>
        <taxon>Amphibia</taxon>
        <taxon>Batrachia</taxon>
        <taxon>Anura</taxon>
        <taxon>Neobatrachia</taxon>
        <taxon>Hyloidea</taxon>
        <taxon>Eleutherodactylidae</taxon>
        <taxon>Eleutherodactylinae</taxon>
        <taxon>Eleutherodactylus</taxon>
        <taxon>Eleutherodactylus</taxon>
    </lineage>
</organism>
<accession>A0A8J6KBU0</accession>
<dbReference type="GO" id="GO:0006412">
    <property type="term" value="P:translation"/>
    <property type="evidence" value="ECO:0007669"/>
    <property type="project" value="InterPro"/>
</dbReference>
<keyword evidence="2" id="KW-0689">Ribosomal protein</keyword>
<name>A0A8J6KBU0_ELECQ</name>
<proteinExistence type="inferred from homology"/>
<dbReference type="FunFam" id="1.10.287.3980:FF:000001">
    <property type="entry name" value="Mitochondrial ribosomal protein L34"/>
    <property type="match status" value="1"/>
</dbReference>
<dbReference type="OrthoDB" id="431691at2759"/>
<dbReference type="InterPro" id="IPR000271">
    <property type="entry name" value="Ribosomal_bL34"/>
</dbReference>
<evidence type="ECO:0000313" key="6">
    <source>
        <dbReference type="EMBL" id="KAG9486516.1"/>
    </source>
</evidence>
<dbReference type="AlphaFoldDB" id="A0A8J6KBU0"/>
<dbReference type="GO" id="GO:0005762">
    <property type="term" value="C:mitochondrial large ribosomal subunit"/>
    <property type="evidence" value="ECO:0007669"/>
    <property type="project" value="TreeGrafter"/>
</dbReference>
<evidence type="ECO:0000313" key="7">
    <source>
        <dbReference type="Proteomes" id="UP000770717"/>
    </source>
</evidence>
<dbReference type="Gene3D" id="1.10.287.3980">
    <property type="match status" value="1"/>
</dbReference>
<evidence type="ECO:0000256" key="3">
    <source>
        <dbReference type="ARBA" id="ARBA00023274"/>
    </source>
</evidence>
<dbReference type="PANTHER" id="PTHR14503:SF4">
    <property type="entry name" value="LARGE RIBOSOMAL SUBUNIT PROTEIN BL34M"/>
    <property type="match status" value="1"/>
</dbReference>
<dbReference type="EMBL" id="WNTK01000003">
    <property type="protein sequence ID" value="KAG9486516.1"/>
    <property type="molecule type" value="Genomic_DNA"/>
</dbReference>
<keyword evidence="7" id="KW-1185">Reference proteome</keyword>
<reference evidence="6" key="1">
    <citation type="thesis" date="2020" institute="ProQuest LLC" country="789 East Eisenhower Parkway, Ann Arbor, MI, USA">
        <title>Comparative Genomics and Chromosome Evolution.</title>
        <authorList>
            <person name="Mudd A.B."/>
        </authorList>
    </citation>
    <scope>NUCLEOTIDE SEQUENCE</scope>
    <source>
        <strain evidence="6">HN-11 Male</strain>
        <tissue evidence="6">Kidney and liver</tissue>
    </source>
</reference>
<evidence type="ECO:0000256" key="4">
    <source>
        <dbReference type="ARBA" id="ARBA00035274"/>
    </source>
</evidence>
<protein>
    <recommendedName>
        <fullName evidence="4">Large ribosomal subunit protein bL34m</fullName>
    </recommendedName>
    <alternativeName>
        <fullName evidence="5">39S ribosomal protein L34, mitochondrial</fullName>
    </alternativeName>
</protein>
<dbReference type="NCBIfam" id="TIGR01030">
    <property type="entry name" value="rpmH_bact"/>
    <property type="match status" value="1"/>
</dbReference>
<evidence type="ECO:0000256" key="1">
    <source>
        <dbReference type="ARBA" id="ARBA00010111"/>
    </source>
</evidence>
<evidence type="ECO:0000256" key="5">
    <source>
        <dbReference type="ARBA" id="ARBA00035434"/>
    </source>
</evidence>
<dbReference type="GO" id="GO:0003735">
    <property type="term" value="F:structural constituent of ribosome"/>
    <property type="evidence" value="ECO:0007669"/>
    <property type="project" value="InterPro"/>
</dbReference>